<dbReference type="PROSITE" id="PS51257">
    <property type="entry name" value="PROKAR_LIPOPROTEIN"/>
    <property type="match status" value="1"/>
</dbReference>
<dbReference type="Proteomes" id="UP000658980">
    <property type="component" value="Unassembled WGS sequence"/>
</dbReference>
<evidence type="ECO:0000313" key="2">
    <source>
        <dbReference type="EMBL" id="MBD8014092.1"/>
    </source>
</evidence>
<keyword evidence="3" id="KW-1185">Reference proteome</keyword>
<name>A0ABR8WAT8_9BACL</name>
<organism evidence="2 3">
    <name type="scientific">Planococcus wigleyi</name>
    <dbReference type="NCBI Taxonomy" id="2762216"/>
    <lineage>
        <taxon>Bacteria</taxon>
        <taxon>Bacillati</taxon>
        <taxon>Bacillota</taxon>
        <taxon>Bacilli</taxon>
        <taxon>Bacillales</taxon>
        <taxon>Caryophanaceae</taxon>
        <taxon>Planococcus</taxon>
    </lineage>
</organism>
<dbReference type="EMBL" id="JACSPU010000001">
    <property type="protein sequence ID" value="MBD8014092.1"/>
    <property type="molecule type" value="Genomic_DNA"/>
</dbReference>
<dbReference type="RefSeq" id="WP_191714284.1">
    <property type="nucleotide sequence ID" value="NZ_JACSPU010000001.1"/>
</dbReference>
<accession>A0ABR8WAT8</accession>
<comment type="caution">
    <text evidence="2">The sequence shown here is derived from an EMBL/GenBank/DDBJ whole genome shotgun (WGS) entry which is preliminary data.</text>
</comment>
<proteinExistence type="predicted"/>
<feature type="signal peptide" evidence="1">
    <location>
        <begin position="1"/>
        <end position="22"/>
    </location>
</feature>
<evidence type="ECO:0008006" key="4">
    <source>
        <dbReference type="Google" id="ProtNLM"/>
    </source>
</evidence>
<evidence type="ECO:0000256" key="1">
    <source>
        <dbReference type="SAM" id="SignalP"/>
    </source>
</evidence>
<gene>
    <name evidence="2" type="ORF">H9630_04600</name>
</gene>
<sequence>MKAIWFLALVFLLGACQGDATSQISASPDENSEDTQYQAETEISGTITEIEDDKVLVELSQQISANETVMWIRVNDKTVITDFQETPLTGDQLIVQGEIKAILGDTCAESIPRICSANKLYLRANN</sequence>
<evidence type="ECO:0000313" key="3">
    <source>
        <dbReference type="Proteomes" id="UP000658980"/>
    </source>
</evidence>
<feature type="chain" id="PRO_5045642098" description="DUF3221 domain-containing protein" evidence="1">
    <location>
        <begin position="23"/>
        <end position="126"/>
    </location>
</feature>
<protein>
    <recommendedName>
        <fullName evidence="4">DUF3221 domain-containing protein</fullName>
    </recommendedName>
</protein>
<reference evidence="2 3" key="1">
    <citation type="submission" date="2020-08" db="EMBL/GenBank/DDBJ databases">
        <title>A Genomic Blueprint of the Chicken Gut Microbiome.</title>
        <authorList>
            <person name="Gilroy R."/>
            <person name="Ravi A."/>
            <person name="Getino M."/>
            <person name="Pursley I."/>
            <person name="Horton D.L."/>
            <person name="Alikhan N.-F."/>
            <person name="Baker D."/>
            <person name="Gharbi K."/>
            <person name="Hall N."/>
            <person name="Watson M."/>
            <person name="Adriaenssens E.M."/>
            <person name="Foster-Nyarko E."/>
            <person name="Jarju S."/>
            <person name="Secka A."/>
            <person name="Antonio M."/>
            <person name="Oren A."/>
            <person name="Chaudhuri R."/>
            <person name="La Ragione R.M."/>
            <person name="Hildebrand F."/>
            <person name="Pallen M.J."/>
        </authorList>
    </citation>
    <scope>NUCLEOTIDE SEQUENCE [LARGE SCALE GENOMIC DNA]</scope>
    <source>
        <strain evidence="2 3">Sa1BUA13</strain>
    </source>
</reference>
<keyword evidence="1" id="KW-0732">Signal</keyword>